<reference evidence="2" key="1">
    <citation type="submission" date="2016-10" db="EMBL/GenBank/DDBJ databases">
        <title>Sequence of Gallionella enrichment culture.</title>
        <authorList>
            <person name="Poehlein A."/>
            <person name="Muehling M."/>
            <person name="Daniel R."/>
        </authorList>
    </citation>
    <scope>NUCLEOTIDE SEQUENCE</scope>
</reference>
<dbReference type="GO" id="GO:0043770">
    <property type="term" value="F:demethylmenaquinone methyltransferase activity"/>
    <property type="evidence" value="ECO:0007669"/>
    <property type="project" value="UniProtKB-EC"/>
</dbReference>
<dbReference type="GO" id="GO:0008757">
    <property type="term" value="F:S-adenosylmethionine-dependent methyltransferase activity"/>
    <property type="evidence" value="ECO:0007669"/>
    <property type="project" value="InterPro"/>
</dbReference>
<dbReference type="PANTHER" id="PTHR43591">
    <property type="entry name" value="METHYLTRANSFERASE"/>
    <property type="match status" value="1"/>
</dbReference>
<evidence type="ECO:0000259" key="1">
    <source>
        <dbReference type="Pfam" id="PF08241"/>
    </source>
</evidence>
<dbReference type="CDD" id="cd02440">
    <property type="entry name" value="AdoMet_MTases"/>
    <property type="match status" value="1"/>
</dbReference>
<dbReference type="Pfam" id="PF08241">
    <property type="entry name" value="Methyltransf_11"/>
    <property type="match status" value="1"/>
</dbReference>
<dbReference type="InterPro" id="IPR029063">
    <property type="entry name" value="SAM-dependent_MTases_sf"/>
</dbReference>
<name>A0A1J5S8E1_9ZZZZ</name>
<comment type="caution">
    <text evidence="2">The sequence shown here is derived from an EMBL/GenBank/DDBJ whole genome shotgun (WGS) entry which is preliminary data.</text>
</comment>
<dbReference type="EC" id="2.1.1.163" evidence="2"/>
<organism evidence="2">
    <name type="scientific">mine drainage metagenome</name>
    <dbReference type="NCBI Taxonomy" id="410659"/>
    <lineage>
        <taxon>unclassified sequences</taxon>
        <taxon>metagenomes</taxon>
        <taxon>ecological metagenomes</taxon>
    </lineage>
</organism>
<dbReference type="AlphaFoldDB" id="A0A1J5S8E1"/>
<keyword evidence="2" id="KW-0808">Transferase</keyword>
<feature type="domain" description="Methyltransferase type 11" evidence="1">
    <location>
        <begin position="45"/>
        <end position="133"/>
    </location>
</feature>
<evidence type="ECO:0000313" key="2">
    <source>
        <dbReference type="EMBL" id="OIQ96533.1"/>
    </source>
</evidence>
<gene>
    <name evidence="2" type="primary">ubiE_22</name>
    <name evidence="2" type="ORF">GALL_214700</name>
</gene>
<sequence>MSLKHSYTLIAPIYDALLAGATRASRRRSLAPLEACAPLQVLINGVGTGLDLPHLPQQHRYVGLDLTAAMLHRAVRREAGLHFRPVRGDAQRLPFADASFDAAVLHLILAVVPEPDRCLAETARVVKPGGAILVFDKFLRHGERGWWKRALNPLTRRIATRLDVVFEEVLAAADSLERLRDEPALAGGWFRLIELRKN</sequence>
<proteinExistence type="predicted"/>
<protein>
    <submittedName>
        <fullName evidence="2">Demethylmenaquinone methyltransferase</fullName>
        <ecNumber evidence="2">2.1.1.163</ecNumber>
    </submittedName>
</protein>
<dbReference type="EMBL" id="MLJW01000147">
    <property type="protein sequence ID" value="OIQ96533.1"/>
    <property type="molecule type" value="Genomic_DNA"/>
</dbReference>
<keyword evidence="2" id="KW-0489">Methyltransferase</keyword>
<dbReference type="InterPro" id="IPR013216">
    <property type="entry name" value="Methyltransf_11"/>
</dbReference>
<dbReference type="Gene3D" id="3.40.50.150">
    <property type="entry name" value="Vaccinia Virus protein VP39"/>
    <property type="match status" value="1"/>
</dbReference>
<accession>A0A1J5S8E1</accession>
<dbReference type="SUPFAM" id="SSF53335">
    <property type="entry name" value="S-adenosyl-L-methionine-dependent methyltransferases"/>
    <property type="match status" value="1"/>
</dbReference>
<dbReference type="GO" id="GO:0032259">
    <property type="term" value="P:methylation"/>
    <property type="evidence" value="ECO:0007669"/>
    <property type="project" value="UniProtKB-KW"/>
</dbReference>